<comment type="caution">
    <text evidence="8">The sequence shown here is derived from an EMBL/GenBank/DDBJ whole genome shotgun (WGS) entry which is preliminary data.</text>
</comment>
<organism evidence="8 9">
    <name type="scientific">Mizuhopecten yessoensis</name>
    <name type="common">Japanese scallop</name>
    <name type="synonym">Patinopecten yessoensis</name>
    <dbReference type="NCBI Taxonomy" id="6573"/>
    <lineage>
        <taxon>Eukaryota</taxon>
        <taxon>Metazoa</taxon>
        <taxon>Spiralia</taxon>
        <taxon>Lophotrochozoa</taxon>
        <taxon>Mollusca</taxon>
        <taxon>Bivalvia</taxon>
        <taxon>Autobranchia</taxon>
        <taxon>Pteriomorphia</taxon>
        <taxon>Pectinida</taxon>
        <taxon>Pectinoidea</taxon>
        <taxon>Pectinidae</taxon>
        <taxon>Mizuhopecten</taxon>
    </lineage>
</organism>
<evidence type="ECO:0000256" key="3">
    <source>
        <dbReference type="ARBA" id="ARBA00022989"/>
    </source>
</evidence>
<feature type="transmembrane region" description="Helical" evidence="5">
    <location>
        <begin position="255"/>
        <end position="272"/>
    </location>
</feature>
<dbReference type="OrthoDB" id="5975154at2759"/>
<feature type="transmembrane region" description="Helical" evidence="5">
    <location>
        <begin position="394"/>
        <end position="415"/>
    </location>
</feature>
<keyword evidence="9" id="KW-1185">Reference proteome</keyword>
<dbReference type="InterPro" id="IPR036719">
    <property type="entry name" value="Neuro-gated_channel_TM_sf"/>
</dbReference>
<reference evidence="8 9" key="1">
    <citation type="journal article" date="2017" name="Nat. Ecol. Evol.">
        <title>Scallop genome provides insights into evolution of bilaterian karyotype and development.</title>
        <authorList>
            <person name="Wang S."/>
            <person name="Zhang J."/>
            <person name="Jiao W."/>
            <person name="Li J."/>
            <person name="Xun X."/>
            <person name="Sun Y."/>
            <person name="Guo X."/>
            <person name="Huan P."/>
            <person name="Dong B."/>
            <person name="Zhang L."/>
            <person name="Hu X."/>
            <person name="Sun X."/>
            <person name="Wang J."/>
            <person name="Zhao C."/>
            <person name="Wang Y."/>
            <person name="Wang D."/>
            <person name="Huang X."/>
            <person name="Wang R."/>
            <person name="Lv J."/>
            <person name="Li Y."/>
            <person name="Zhang Z."/>
            <person name="Liu B."/>
            <person name="Lu W."/>
            <person name="Hui Y."/>
            <person name="Liang J."/>
            <person name="Zhou Z."/>
            <person name="Hou R."/>
            <person name="Li X."/>
            <person name="Liu Y."/>
            <person name="Li H."/>
            <person name="Ning X."/>
            <person name="Lin Y."/>
            <person name="Zhao L."/>
            <person name="Xing Q."/>
            <person name="Dou J."/>
            <person name="Li Y."/>
            <person name="Mao J."/>
            <person name="Guo H."/>
            <person name="Dou H."/>
            <person name="Li T."/>
            <person name="Mu C."/>
            <person name="Jiang W."/>
            <person name="Fu Q."/>
            <person name="Fu X."/>
            <person name="Miao Y."/>
            <person name="Liu J."/>
            <person name="Yu Q."/>
            <person name="Li R."/>
            <person name="Liao H."/>
            <person name="Li X."/>
            <person name="Kong Y."/>
            <person name="Jiang Z."/>
            <person name="Chourrout D."/>
            <person name="Li R."/>
            <person name="Bao Z."/>
        </authorList>
    </citation>
    <scope>NUCLEOTIDE SEQUENCE [LARGE SCALE GENOMIC DNA]</scope>
    <source>
        <strain evidence="8 9">PY_sf001</strain>
    </source>
</reference>
<dbReference type="Proteomes" id="UP000242188">
    <property type="component" value="Unassembled WGS sequence"/>
</dbReference>
<dbReference type="STRING" id="6573.A0A210QH18"/>
<dbReference type="CDD" id="cd18989">
    <property type="entry name" value="LGIC_ECD_cation"/>
    <property type="match status" value="1"/>
</dbReference>
<dbReference type="Gene3D" id="1.20.58.390">
    <property type="entry name" value="Neurotransmitter-gated ion-channel transmembrane domain"/>
    <property type="match status" value="1"/>
</dbReference>
<evidence type="ECO:0000256" key="4">
    <source>
        <dbReference type="ARBA" id="ARBA00023136"/>
    </source>
</evidence>
<dbReference type="FunFam" id="2.70.170.10:FF:000028">
    <property type="entry name" value="AcetylCholine Receptor"/>
    <property type="match status" value="1"/>
</dbReference>
<feature type="transmembrane region" description="Helical" evidence="5">
    <location>
        <begin position="284"/>
        <end position="308"/>
    </location>
</feature>
<evidence type="ECO:0000313" key="8">
    <source>
        <dbReference type="EMBL" id="OWF48032.1"/>
    </source>
</evidence>
<feature type="signal peptide" evidence="5">
    <location>
        <begin position="1"/>
        <end position="17"/>
    </location>
</feature>
<protein>
    <submittedName>
        <fullName evidence="8">Acetylcholine receptor subunit delta</fullName>
    </submittedName>
</protein>
<keyword evidence="5" id="KW-0407">Ion channel</keyword>
<keyword evidence="2 5" id="KW-0812">Transmembrane</keyword>
<dbReference type="PRINTS" id="PR00252">
    <property type="entry name" value="NRIONCHANNEL"/>
</dbReference>
<feature type="domain" description="Neurotransmitter-gated ion-channel transmembrane" evidence="7">
    <location>
        <begin position="230"/>
        <end position="369"/>
    </location>
</feature>
<dbReference type="GO" id="GO:0004888">
    <property type="term" value="F:transmembrane signaling receptor activity"/>
    <property type="evidence" value="ECO:0007669"/>
    <property type="project" value="InterPro"/>
</dbReference>
<dbReference type="CDD" id="cd19051">
    <property type="entry name" value="LGIC_TM_cation"/>
    <property type="match status" value="1"/>
</dbReference>
<dbReference type="AlphaFoldDB" id="A0A210QH18"/>
<comment type="similarity">
    <text evidence="5">Belongs to the ligand-gated ion channel (TC 1.A.9) family.</text>
</comment>
<evidence type="ECO:0000256" key="2">
    <source>
        <dbReference type="ARBA" id="ARBA00022692"/>
    </source>
</evidence>
<feature type="chain" id="PRO_5022248220" evidence="5">
    <location>
        <begin position="18"/>
        <end position="416"/>
    </location>
</feature>
<keyword evidence="5" id="KW-0406">Ion transport</keyword>
<evidence type="ECO:0000259" key="7">
    <source>
        <dbReference type="Pfam" id="PF02932"/>
    </source>
</evidence>
<keyword evidence="3 5" id="KW-1133">Transmembrane helix</keyword>
<accession>A0A210QH18</accession>
<gene>
    <name evidence="8" type="ORF">KP79_PYT13944</name>
</gene>
<name>A0A210QH18_MIZYE</name>
<proteinExistence type="inferred from homology"/>
<dbReference type="GO" id="GO:0005230">
    <property type="term" value="F:extracellular ligand-gated monoatomic ion channel activity"/>
    <property type="evidence" value="ECO:0007669"/>
    <property type="project" value="InterPro"/>
</dbReference>
<evidence type="ECO:0000256" key="5">
    <source>
        <dbReference type="RuleBase" id="RU000687"/>
    </source>
</evidence>
<keyword evidence="4 5" id="KW-0472">Membrane</keyword>
<dbReference type="InterPro" id="IPR006029">
    <property type="entry name" value="Neurotrans-gated_channel_TM"/>
</dbReference>
<keyword evidence="8" id="KW-0675">Receptor</keyword>
<dbReference type="InterPro" id="IPR018000">
    <property type="entry name" value="Neurotransmitter_ion_chnl_CS"/>
</dbReference>
<dbReference type="PANTHER" id="PTHR18945">
    <property type="entry name" value="NEUROTRANSMITTER GATED ION CHANNEL"/>
    <property type="match status" value="1"/>
</dbReference>
<keyword evidence="5" id="KW-0732">Signal</keyword>
<comment type="subcellular location">
    <subcellularLocation>
        <location evidence="1">Membrane</location>
        <topology evidence="1">Multi-pass membrane protein</topology>
    </subcellularLocation>
</comment>
<dbReference type="GO" id="GO:0016020">
    <property type="term" value="C:membrane"/>
    <property type="evidence" value="ECO:0007669"/>
    <property type="project" value="UniProtKB-SubCell"/>
</dbReference>
<dbReference type="SUPFAM" id="SSF63712">
    <property type="entry name" value="Nicotinic receptor ligand binding domain-like"/>
    <property type="match status" value="1"/>
</dbReference>
<evidence type="ECO:0000259" key="6">
    <source>
        <dbReference type="Pfam" id="PF02931"/>
    </source>
</evidence>
<dbReference type="Pfam" id="PF02932">
    <property type="entry name" value="Neur_chan_memb"/>
    <property type="match status" value="1"/>
</dbReference>
<dbReference type="InterPro" id="IPR006201">
    <property type="entry name" value="Neur_channel"/>
</dbReference>
<keyword evidence="5" id="KW-0813">Transport</keyword>
<dbReference type="Gene3D" id="2.70.170.10">
    <property type="entry name" value="Neurotransmitter-gated ion-channel ligand-binding domain"/>
    <property type="match status" value="1"/>
</dbReference>
<dbReference type="EMBL" id="NEDP02003738">
    <property type="protein sequence ID" value="OWF48032.1"/>
    <property type="molecule type" value="Genomic_DNA"/>
</dbReference>
<dbReference type="InterPro" id="IPR036734">
    <property type="entry name" value="Neur_chan_lig-bd_sf"/>
</dbReference>
<dbReference type="InterPro" id="IPR038050">
    <property type="entry name" value="Neuro_actylchol_rec"/>
</dbReference>
<feature type="transmembrane region" description="Helical" evidence="5">
    <location>
        <begin position="227"/>
        <end position="249"/>
    </location>
</feature>
<evidence type="ECO:0000313" key="9">
    <source>
        <dbReference type="Proteomes" id="UP000242188"/>
    </source>
</evidence>
<sequence length="416" mass="47497">MSLVLLFLLCHYNLTFGVANDETELLDHLFTGYNTHARPVTNLSSPVVVDVALYLMSFDIAEENQEFLTSGWLSFQWKNELLTWNESEYPVTKLVVSSSMVWLPSVIVVNSNNDRNVIKNSISSVQIFPDGTTRWWPGLTTTTFCPISVNKYPFDKQECTVNIASWFRSTDEQLFASSGNDIKVVTDELNTEWEYLGSSITVVSYGQTRLSSLTFDIKVKRRPFYQIVHTLIPIILLSYMNCFIFIIPINSGENTSFGVAIFLAFAIFIGPVKESLPVTSTETCLLTVFLIVQFCFGGLETCVSNITLRLASRTANVSVNSWWIKLEQMPFLRKQRDRKVYPELSPSNMDIVVEEYSKTNEEREAKNQDINTETRPRADVDFDWIVLASNLNTFFFVLFVFIKTIFLAIFLIITIS</sequence>
<feature type="domain" description="Neurotransmitter-gated ion-channel ligand-binding" evidence="6">
    <location>
        <begin position="22"/>
        <end position="223"/>
    </location>
</feature>
<dbReference type="InterPro" id="IPR006202">
    <property type="entry name" value="Neur_chan_lig-bd"/>
</dbReference>
<dbReference type="Pfam" id="PF02931">
    <property type="entry name" value="Neur_chan_LBD"/>
    <property type="match status" value="1"/>
</dbReference>
<dbReference type="SUPFAM" id="SSF90112">
    <property type="entry name" value="Neurotransmitter-gated ion-channel transmembrane pore"/>
    <property type="match status" value="1"/>
</dbReference>
<evidence type="ECO:0000256" key="1">
    <source>
        <dbReference type="ARBA" id="ARBA00004141"/>
    </source>
</evidence>
<dbReference type="PROSITE" id="PS00236">
    <property type="entry name" value="NEUROTR_ION_CHANNEL"/>
    <property type="match status" value="1"/>
</dbReference>